<dbReference type="RefSeq" id="WP_137612114.1">
    <property type="nucleotide sequence ID" value="NZ_BJDF01000018.1"/>
</dbReference>
<evidence type="ECO:0000256" key="7">
    <source>
        <dbReference type="ARBA" id="ARBA00023136"/>
    </source>
</evidence>
<dbReference type="PANTHER" id="PTHR47371">
    <property type="entry name" value="LIPOTEICHOIC ACID SYNTHASE"/>
    <property type="match status" value="1"/>
</dbReference>
<dbReference type="PIRSF" id="PIRSF005091">
    <property type="entry name" value="Mmb_sulf_HI1246"/>
    <property type="match status" value="1"/>
</dbReference>
<dbReference type="Proteomes" id="UP001596288">
    <property type="component" value="Unassembled WGS sequence"/>
</dbReference>
<proteinExistence type="inferred from homology"/>
<keyword evidence="7 9" id="KW-0472">Membrane</keyword>
<evidence type="ECO:0000256" key="3">
    <source>
        <dbReference type="ARBA" id="ARBA00009983"/>
    </source>
</evidence>
<organism evidence="11 12">
    <name type="scientific">Companilactobacillus huachuanensis</name>
    <dbReference type="NCBI Taxonomy" id="2559914"/>
    <lineage>
        <taxon>Bacteria</taxon>
        <taxon>Bacillati</taxon>
        <taxon>Bacillota</taxon>
        <taxon>Bacilli</taxon>
        <taxon>Lactobacillales</taxon>
        <taxon>Lactobacillaceae</taxon>
        <taxon>Companilactobacillus</taxon>
    </lineage>
</organism>
<dbReference type="SUPFAM" id="SSF53649">
    <property type="entry name" value="Alkaline phosphatase-like"/>
    <property type="match status" value="1"/>
</dbReference>
<keyword evidence="4" id="KW-1003">Cell membrane</keyword>
<dbReference type="InterPro" id="IPR050448">
    <property type="entry name" value="OpgB/LTA_synthase_biosynth"/>
</dbReference>
<evidence type="ECO:0000259" key="10">
    <source>
        <dbReference type="Pfam" id="PF00884"/>
    </source>
</evidence>
<evidence type="ECO:0000256" key="8">
    <source>
        <dbReference type="SAM" id="MobiDB-lite"/>
    </source>
</evidence>
<keyword evidence="12" id="KW-1185">Reference proteome</keyword>
<comment type="subcellular location">
    <subcellularLocation>
        <location evidence="1">Cell membrane</location>
        <topology evidence="1">Multi-pass membrane protein</topology>
    </subcellularLocation>
</comment>
<feature type="compositionally biased region" description="Polar residues" evidence="8">
    <location>
        <begin position="669"/>
        <end position="688"/>
    </location>
</feature>
<evidence type="ECO:0000256" key="5">
    <source>
        <dbReference type="ARBA" id="ARBA00022692"/>
    </source>
</evidence>
<dbReference type="InterPro" id="IPR000917">
    <property type="entry name" value="Sulfatase_N"/>
</dbReference>
<dbReference type="CDD" id="cd16015">
    <property type="entry name" value="LTA_synthase"/>
    <property type="match status" value="1"/>
</dbReference>
<evidence type="ECO:0000313" key="12">
    <source>
        <dbReference type="Proteomes" id="UP001596288"/>
    </source>
</evidence>
<reference evidence="12" key="1">
    <citation type="journal article" date="2019" name="Int. J. Syst. Evol. Microbiol.">
        <title>The Global Catalogue of Microorganisms (GCM) 10K type strain sequencing project: providing services to taxonomists for standard genome sequencing and annotation.</title>
        <authorList>
            <consortium name="The Broad Institute Genomics Platform"/>
            <consortium name="The Broad Institute Genome Sequencing Center for Infectious Disease"/>
            <person name="Wu L."/>
            <person name="Ma J."/>
        </authorList>
    </citation>
    <scope>NUCLEOTIDE SEQUENCE [LARGE SCALE GENOMIC DNA]</scope>
    <source>
        <strain evidence="12">CCM 8927</strain>
    </source>
</reference>
<gene>
    <name evidence="11" type="ORF">ACFQAV_09775</name>
</gene>
<dbReference type="Pfam" id="PF00884">
    <property type="entry name" value="Sulfatase"/>
    <property type="match status" value="1"/>
</dbReference>
<protein>
    <submittedName>
        <fullName evidence="11">LTA synthase family protein</fullName>
        <ecNumber evidence="11">2.7.8.-</ecNumber>
    </submittedName>
</protein>
<feature type="transmembrane region" description="Helical" evidence="9">
    <location>
        <begin position="155"/>
        <end position="175"/>
    </location>
</feature>
<dbReference type="EMBL" id="JBHSSF010000022">
    <property type="protein sequence ID" value="MFC6177130.1"/>
    <property type="molecule type" value="Genomic_DNA"/>
</dbReference>
<dbReference type="PANTHER" id="PTHR47371:SF3">
    <property type="entry name" value="PHOSPHOGLYCEROL TRANSFERASE I"/>
    <property type="match status" value="1"/>
</dbReference>
<comment type="caution">
    <text evidence="11">The sequence shown here is derived from an EMBL/GenBank/DDBJ whole genome shotgun (WGS) entry which is preliminary data.</text>
</comment>
<feature type="region of interest" description="Disordered" evidence="8">
    <location>
        <begin position="669"/>
        <end position="696"/>
    </location>
</feature>
<dbReference type="GO" id="GO:0016740">
    <property type="term" value="F:transferase activity"/>
    <property type="evidence" value="ECO:0007669"/>
    <property type="project" value="UniProtKB-KW"/>
</dbReference>
<dbReference type="Gene3D" id="3.30.1120.170">
    <property type="match status" value="1"/>
</dbReference>
<evidence type="ECO:0000313" key="11">
    <source>
        <dbReference type="EMBL" id="MFC6177130.1"/>
    </source>
</evidence>
<evidence type="ECO:0000256" key="6">
    <source>
        <dbReference type="ARBA" id="ARBA00022989"/>
    </source>
</evidence>
<feature type="transmembrane region" description="Helical" evidence="9">
    <location>
        <begin position="12"/>
        <end position="32"/>
    </location>
</feature>
<evidence type="ECO:0000256" key="2">
    <source>
        <dbReference type="ARBA" id="ARBA00004936"/>
    </source>
</evidence>
<keyword evidence="5 9" id="KW-0812">Transmembrane</keyword>
<dbReference type="Gene3D" id="3.40.720.10">
    <property type="entry name" value="Alkaline Phosphatase, subunit A"/>
    <property type="match status" value="1"/>
</dbReference>
<keyword evidence="11" id="KW-0808">Transferase</keyword>
<feature type="transmembrane region" description="Helical" evidence="9">
    <location>
        <begin position="44"/>
        <end position="66"/>
    </location>
</feature>
<evidence type="ECO:0000256" key="4">
    <source>
        <dbReference type="ARBA" id="ARBA00022475"/>
    </source>
</evidence>
<evidence type="ECO:0000256" key="1">
    <source>
        <dbReference type="ARBA" id="ARBA00004651"/>
    </source>
</evidence>
<evidence type="ECO:0000256" key="9">
    <source>
        <dbReference type="SAM" id="Phobius"/>
    </source>
</evidence>
<comment type="pathway">
    <text evidence="2">Cell wall biogenesis; lipoteichoic acid biosynthesis.</text>
</comment>
<dbReference type="InterPro" id="IPR012160">
    <property type="entry name" value="LtaS-like"/>
</dbReference>
<name>A0ABW1RM46_9LACO</name>
<dbReference type="InterPro" id="IPR017850">
    <property type="entry name" value="Alkaline_phosphatase_core_sf"/>
</dbReference>
<feature type="domain" description="Sulfatase N-terminal" evidence="10">
    <location>
        <begin position="250"/>
        <end position="546"/>
    </location>
</feature>
<sequence>MTNKYMLKLNRQNIILLLSLLLWIETIIAYFVDFNLGIEGVLQVIIALFNPFGFILLILCIANFFVRDKFFTISLEILFSLETIILIANVIYYREFSDFISIDTMLSAQKFNGAMGKSIATLIMPQDAIYLINLMLIIFLPFVIKKYLQVKPIRLVNKVALLFVSMLLVITNLTISEMNRPQLLGRTFDQTYIVKYLGLNFYTIYNSANKVNEDTEKNNVTTVDIDSPLEETADIYAKPNKKYFGIAKKKNVIIIHLESFQQVLINMRVNNQEVTPFLNSLYSDKNTISFPNFFHEVGQGKTSDAETMLESGLFGLPTGSFFTKLGPTNTFQGAPAILQQKEGYTSAVFHGNVGSFYSRNKVYKNMGYNYFFDQGYFDQTENSNIGFGLKDKLMFQESVKYLEKLQQPFYVKYITLTNHYPFDLSDEDNDGFIKPETQNNIVNNYFVTAHYLDASLQEFFKYLKKSGLYDKSMIVLYGDHYGISDDKNTALATLLNKDPSTWNKFDNAQLQRVPFMINMKGLSGHVDNEYGGEIDVLPTILYLLGVNTKGYIQLGTDLLSKDHNRNVVFRDNNLINKNYTIFKNSNGSFDVYDNKDGKLIDLNNYPDLEKNITQIYDKKQKLLNTSDTINNKNLLRFYTPIGFKPTNPQDYDYDQEDNKLNEINNSLGNASTSLYSQNNDKTTTSLYETNAPEVGN</sequence>
<dbReference type="EC" id="2.7.8.-" evidence="11"/>
<feature type="transmembrane region" description="Helical" evidence="9">
    <location>
        <begin position="73"/>
        <end position="93"/>
    </location>
</feature>
<accession>A0ABW1RM46</accession>
<keyword evidence="6 9" id="KW-1133">Transmembrane helix</keyword>
<feature type="transmembrane region" description="Helical" evidence="9">
    <location>
        <begin position="128"/>
        <end position="148"/>
    </location>
</feature>
<comment type="similarity">
    <text evidence="3">Belongs to the LTA synthase family.</text>
</comment>